<dbReference type="RefSeq" id="WP_119797321.1">
    <property type="nucleotide sequence ID" value="NZ_CP021659.1"/>
</dbReference>
<dbReference type="InterPro" id="IPR057902">
    <property type="entry name" value="N_peptide"/>
</dbReference>
<evidence type="ECO:0000313" key="3">
    <source>
        <dbReference type="Proteomes" id="UP000261875"/>
    </source>
</evidence>
<proteinExistence type="predicted"/>
<dbReference type="KEGG" id="fsm:CCS41_06065"/>
<dbReference type="KEGG" id="fsm:CCS41_05550"/>
<sequence length="107" mass="12211">MATIIYPPSKRKATYGGNAKYRRHQRRKAQAISREAIENSLGRRVGHHAKIARAQPRSEVDRAIALATAFPLRKKPQDSLYNRLMPRAWLFSVRGTRWTNKVITASA</sequence>
<dbReference type="EMBL" id="CP021659">
    <property type="protein sequence ID" value="AWK14143.1"/>
    <property type="molecule type" value="Genomic_DNA"/>
</dbReference>
<dbReference type="EMBL" id="CP021659">
    <property type="protein sequence ID" value="AWK14066.1"/>
    <property type="molecule type" value="Genomic_DNA"/>
</dbReference>
<accession>A0A2U8I4I4</accession>
<gene>
    <name evidence="1" type="ORF">CCS41_05550</name>
    <name evidence="2" type="ORF">CCS41_06065</name>
</gene>
<dbReference type="Proteomes" id="UP000261875">
    <property type="component" value="Chromosome"/>
</dbReference>
<keyword evidence="3" id="KW-1185">Reference proteome</keyword>
<dbReference type="OrthoDB" id="6463034at2"/>
<evidence type="ECO:0000313" key="1">
    <source>
        <dbReference type="EMBL" id="AWK14066.1"/>
    </source>
</evidence>
<organism evidence="1 3">
    <name type="scientific">Candidatus Fukatsuia symbiotica</name>
    <dbReference type="NCBI Taxonomy" id="1878942"/>
    <lineage>
        <taxon>Bacteria</taxon>
        <taxon>Pseudomonadati</taxon>
        <taxon>Pseudomonadota</taxon>
        <taxon>Gammaproteobacteria</taxon>
        <taxon>Enterobacterales</taxon>
        <taxon>Yersiniaceae</taxon>
        <taxon>Candidatus Fukatsuia</taxon>
    </lineage>
</organism>
<name>A0A2U8I4I4_9GAMM</name>
<evidence type="ECO:0000313" key="2">
    <source>
        <dbReference type="EMBL" id="AWK14143.1"/>
    </source>
</evidence>
<dbReference type="AlphaFoldDB" id="A0A2U8I4I4"/>
<reference evidence="1 3" key="1">
    <citation type="submission" date="2017-05" db="EMBL/GenBank/DDBJ databases">
        <title>Genome sequence of Candidatus Fukatsuia symbiotica and Candidatus Hamiltonella defensa from Acyrthosiphon pisum strain 5D.</title>
        <authorList>
            <person name="Patel V.A."/>
            <person name="Chevignon G."/>
            <person name="Russell J.A."/>
            <person name="Oliver K.M."/>
        </authorList>
    </citation>
    <scope>NUCLEOTIDE SEQUENCE [LARGE SCALE GENOMIC DNA]</scope>
    <source>
        <strain evidence="1 3">5D</strain>
    </source>
</reference>
<protein>
    <submittedName>
        <fullName evidence="1">Uncharacterized protein</fullName>
    </submittedName>
</protein>
<dbReference type="Pfam" id="PF25694">
    <property type="entry name" value="N_peptide"/>
    <property type="match status" value="1"/>
</dbReference>